<evidence type="ECO:0000259" key="2">
    <source>
        <dbReference type="PROSITE" id="PS51886"/>
    </source>
</evidence>
<feature type="domain" description="TLDc" evidence="2">
    <location>
        <begin position="306"/>
        <end position="469"/>
    </location>
</feature>
<dbReference type="Proteomes" id="UP000789831">
    <property type="component" value="Unassembled WGS sequence"/>
</dbReference>
<dbReference type="AlphaFoldDB" id="A0A9N8WPU5"/>
<dbReference type="InterPro" id="IPR006571">
    <property type="entry name" value="TLDc_dom"/>
</dbReference>
<dbReference type="CDD" id="cd14733">
    <property type="entry name" value="BACK"/>
    <property type="match status" value="1"/>
</dbReference>
<accession>A0A9N8WPU5</accession>
<dbReference type="InterPro" id="IPR011333">
    <property type="entry name" value="SKP1/BTB/POZ_sf"/>
</dbReference>
<feature type="domain" description="BTB" evidence="1">
    <location>
        <begin position="24"/>
        <end position="97"/>
    </location>
</feature>
<dbReference type="Gene3D" id="3.30.710.10">
    <property type="entry name" value="Potassium Channel Kv1.1, Chain A"/>
    <property type="match status" value="1"/>
</dbReference>
<organism evidence="3 4">
    <name type="scientific">Ambispora gerdemannii</name>
    <dbReference type="NCBI Taxonomy" id="144530"/>
    <lineage>
        <taxon>Eukaryota</taxon>
        <taxon>Fungi</taxon>
        <taxon>Fungi incertae sedis</taxon>
        <taxon>Mucoromycota</taxon>
        <taxon>Glomeromycotina</taxon>
        <taxon>Glomeromycetes</taxon>
        <taxon>Archaeosporales</taxon>
        <taxon>Ambisporaceae</taxon>
        <taxon>Ambispora</taxon>
    </lineage>
</organism>
<comment type="caution">
    <text evidence="3">The sequence shown here is derived from an EMBL/GenBank/DDBJ whole genome shotgun (WGS) entry which is preliminary data.</text>
</comment>
<evidence type="ECO:0000259" key="1">
    <source>
        <dbReference type="PROSITE" id="PS50097"/>
    </source>
</evidence>
<evidence type="ECO:0000313" key="4">
    <source>
        <dbReference type="Proteomes" id="UP000789831"/>
    </source>
</evidence>
<dbReference type="PROSITE" id="PS50097">
    <property type="entry name" value="BTB"/>
    <property type="match status" value="1"/>
</dbReference>
<protein>
    <submittedName>
        <fullName evidence="3">13360_t:CDS:1</fullName>
    </submittedName>
</protein>
<reference evidence="3" key="1">
    <citation type="submission" date="2021-06" db="EMBL/GenBank/DDBJ databases">
        <authorList>
            <person name="Kallberg Y."/>
            <person name="Tangrot J."/>
            <person name="Rosling A."/>
        </authorList>
    </citation>
    <scope>NUCLEOTIDE SEQUENCE</scope>
    <source>
        <strain evidence="3">MT106</strain>
    </source>
</reference>
<dbReference type="Pfam" id="PF07534">
    <property type="entry name" value="TLD"/>
    <property type="match status" value="1"/>
</dbReference>
<keyword evidence="4" id="KW-1185">Reference proteome</keyword>
<dbReference type="PROSITE" id="PS51886">
    <property type="entry name" value="TLDC"/>
    <property type="match status" value="1"/>
</dbReference>
<gene>
    <name evidence="3" type="ORF">AGERDE_LOCUS3824</name>
</gene>
<dbReference type="InterPro" id="IPR000210">
    <property type="entry name" value="BTB/POZ_dom"/>
</dbReference>
<sequence>MKSYRHTDLATKVEPEHSDNNGNVDVIIIVGQYPNIERFSACSKTLRERSIYFNTALSSRWAKKEKSGYLLEKPNLLPEVFRLILEFLVHRKVMLRNYNGTMINLLLAAEELMLGDLRNVLQSTTTTHKTRWMSENCPDLLRVVLEFESLKKLRHTVLGWICENPSWLYDSDNFMTLEESIILTMIKNEKDYLNNSFVWDILLRWSIARNNTISLDTSTWSVVVFEVLKNNLKEFLPYIRFDLISRNDFHDKIIPLRKIISRKITDQTLRYYLEDNQQYPPKTILDDSLVINHIHAATISKWIMGKNINSTKSLKYESQFKHRFTKRHEFKLIYRGSRDGFSGNAYHRHCDNNGKNLVVAKIANSNIIVGGYNPLDTNVLDNIYEYRYSTKSFLFTFGTTDVTTPSRINSADNHFTAIRSTYNGPCFGTRDLYFNLNHRSGVYDSEIYTGSILDRHNFEIFELEVFKVLKI</sequence>
<evidence type="ECO:0000313" key="3">
    <source>
        <dbReference type="EMBL" id="CAG8492441.1"/>
    </source>
</evidence>
<dbReference type="SUPFAM" id="SSF54695">
    <property type="entry name" value="POZ domain"/>
    <property type="match status" value="1"/>
</dbReference>
<dbReference type="EMBL" id="CAJVPL010000400">
    <property type="protein sequence ID" value="CAG8492441.1"/>
    <property type="molecule type" value="Genomic_DNA"/>
</dbReference>
<proteinExistence type="predicted"/>
<dbReference type="OrthoDB" id="298084at2759"/>
<name>A0A9N8WPU5_9GLOM</name>